<reference evidence="4" key="1">
    <citation type="submission" date="2016-11" db="UniProtKB">
        <authorList>
            <consortium name="WormBaseParasite"/>
        </authorList>
    </citation>
    <scope>IDENTIFICATION</scope>
</reference>
<dbReference type="WBParaSite" id="MhA1_Contig1905.frz3.gene1">
    <property type="protein sequence ID" value="MhA1_Contig1905.frz3.gene1"/>
    <property type="gene ID" value="MhA1_Contig1905.frz3.gene1"/>
</dbReference>
<sequence>MQVIRLFLNILLIFNFILNIHAQNDLTVYPIYNIKDTCLNPSAWGPINLNINKPFYGGKFTLYGIGGRGACGLDIDAPAMSAAASGSLFVNAAQWVPSCLPDKRYLLEDSMCIHKCVKITYKCVGCSDYKTLTVPINNKCPECAIDHVDLSIEAFKWLEPQGGTVGVAKGYWSL</sequence>
<dbReference type="AlphaFoldDB" id="A0A1I8BDB5"/>
<protein>
    <submittedName>
        <fullName evidence="4">DPBB_1 domain-containing protein</fullName>
    </submittedName>
</protein>
<evidence type="ECO:0000313" key="3">
    <source>
        <dbReference type="Proteomes" id="UP000095281"/>
    </source>
</evidence>
<organism evidence="3 4">
    <name type="scientific">Meloidogyne hapla</name>
    <name type="common">Root-knot nematode worm</name>
    <dbReference type="NCBI Taxonomy" id="6305"/>
    <lineage>
        <taxon>Eukaryota</taxon>
        <taxon>Metazoa</taxon>
        <taxon>Ecdysozoa</taxon>
        <taxon>Nematoda</taxon>
        <taxon>Chromadorea</taxon>
        <taxon>Rhabditida</taxon>
        <taxon>Tylenchina</taxon>
        <taxon>Tylenchomorpha</taxon>
        <taxon>Tylenchoidea</taxon>
        <taxon>Meloidogynidae</taxon>
        <taxon>Meloidogyninae</taxon>
        <taxon>Meloidogyne</taxon>
    </lineage>
</organism>
<dbReference type="Proteomes" id="UP000095281">
    <property type="component" value="Unplaced"/>
</dbReference>
<evidence type="ECO:0000256" key="1">
    <source>
        <dbReference type="ARBA" id="ARBA00022729"/>
    </source>
</evidence>
<dbReference type="InterPro" id="IPR051477">
    <property type="entry name" value="Expansin_CellWall"/>
</dbReference>
<proteinExistence type="predicted"/>
<evidence type="ECO:0000313" key="4">
    <source>
        <dbReference type="WBParaSite" id="MhA1_Contig1905.frz3.gene1"/>
    </source>
</evidence>
<dbReference type="PANTHER" id="PTHR31836:SF28">
    <property type="entry name" value="SRCR DOMAIN-CONTAINING PROTEIN-RELATED"/>
    <property type="match status" value="1"/>
</dbReference>
<feature type="signal peptide" evidence="2">
    <location>
        <begin position="1"/>
        <end position="22"/>
    </location>
</feature>
<dbReference type="SUPFAM" id="SSF50685">
    <property type="entry name" value="Barwin-like endoglucanases"/>
    <property type="match status" value="1"/>
</dbReference>
<keyword evidence="3" id="KW-1185">Reference proteome</keyword>
<keyword evidence="1 2" id="KW-0732">Signal</keyword>
<dbReference type="Gene3D" id="2.40.40.10">
    <property type="entry name" value="RlpA-like domain"/>
    <property type="match status" value="1"/>
</dbReference>
<feature type="chain" id="PRO_5009315693" evidence="2">
    <location>
        <begin position="23"/>
        <end position="174"/>
    </location>
</feature>
<dbReference type="InterPro" id="IPR036908">
    <property type="entry name" value="RlpA-like_sf"/>
</dbReference>
<dbReference type="PANTHER" id="PTHR31836">
    <property type="match status" value="1"/>
</dbReference>
<evidence type="ECO:0000256" key="2">
    <source>
        <dbReference type="SAM" id="SignalP"/>
    </source>
</evidence>
<name>A0A1I8BDB5_MELHA</name>
<accession>A0A1I8BDB5</accession>